<dbReference type="InterPro" id="IPR006143">
    <property type="entry name" value="RND_pump_MFP"/>
</dbReference>
<dbReference type="GO" id="GO:1990281">
    <property type="term" value="C:efflux pump complex"/>
    <property type="evidence" value="ECO:0007669"/>
    <property type="project" value="TreeGrafter"/>
</dbReference>
<accession>A0A1X9NGA9</accession>
<dbReference type="Proteomes" id="UP000193450">
    <property type="component" value="Chromosome"/>
</dbReference>
<dbReference type="InterPro" id="IPR058625">
    <property type="entry name" value="MdtA-like_BSH"/>
</dbReference>
<dbReference type="EMBL" id="CP019343">
    <property type="protein sequence ID" value="ARN76211.1"/>
    <property type="molecule type" value="Genomic_DNA"/>
</dbReference>
<keyword evidence="5" id="KW-1185">Reference proteome</keyword>
<dbReference type="Gene3D" id="2.40.420.20">
    <property type="match status" value="1"/>
</dbReference>
<dbReference type="Pfam" id="PF25917">
    <property type="entry name" value="BSH_RND"/>
    <property type="match status" value="1"/>
</dbReference>
<gene>
    <name evidence="4" type="ORF">BST96_20155</name>
</gene>
<feature type="domain" description="CusB-like beta-barrel" evidence="3">
    <location>
        <begin position="201"/>
        <end position="270"/>
    </location>
</feature>
<evidence type="ECO:0000259" key="2">
    <source>
        <dbReference type="Pfam" id="PF25917"/>
    </source>
</evidence>
<evidence type="ECO:0000313" key="5">
    <source>
        <dbReference type="Proteomes" id="UP000193450"/>
    </source>
</evidence>
<organism evidence="4 5">
    <name type="scientific">Oceanicoccus sagamiensis</name>
    <dbReference type="NCBI Taxonomy" id="716816"/>
    <lineage>
        <taxon>Bacteria</taxon>
        <taxon>Pseudomonadati</taxon>
        <taxon>Pseudomonadota</taxon>
        <taxon>Gammaproteobacteria</taxon>
        <taxon>Cellvibrionales</taxon>
        <taxon>Spongiibacteraceae</taxon>
        <taxon>Oceanicoccus</taxon>
    </lineage>
</organism>
<evidence type="ECO:0000313" key="4">
    <source>
        <dbReference type="EMBL" id="ARN76211.1"/>
    </source>
</evidence>
<dbReference type="OrthoDB" id="9806939at2"/>
<feature type="domain" description="Multidrug resistance protein MdtA-like barrel-sandwich hybrid" evidence="2">
    <location>
        <begin position="70"/>
        <end position="189"/>
    </location>
</feature>
<dbReference type="SUPFAM" id="SSF111369">
    <property type="entry name" value="HlyD-like secretion proteins"/>
    <property type="match status" value="1"/>
</dbReference>
<dbReference type="InterPro" id="IPR058792">
    <property type="entry name" value="Beta-barrel_RND_2"/>
</dbReference>
<dbReference type="Gene3D" id="2.40.50.100">
    <property type="match status" value="1"/>
</dbReference>
<dbReference type="NCBIfam" id="TIGR01730">
    <property type="entry name" value="RND_mfp"/>
    <property type="match status" value="1"/>
</dbReference>
<dbReference type="STRING" id="716816.BST96_20155"/>
<protein>
    <submittedName>
        <fullName evidence="4">Uncharacterized protein</fullName>
    </submittedName>
</protein>
<dbReference type="Gene3D" id="1.10.287.470">
    <property type="entry name" value="Helix hairpin bin"/>
    <property type="match status" value="1"/>
</dbReference>
<evidence type="ECO:0000259" key="3">
    <source>
        <dbReference type="Pfam" id="PF25954"/>
    </source>
</evidence>
<reference evidence="4 5" key="1">
    <citation type="submission" date="2016-11" db="EMBL/GenBank/DDBJ databases">
        <title>Trade-off between light-utilization and light-protection in marine flavobacteria.</title>
        <authorList>
            <person name="Kumagai Y."/>
        </authorList>
    </citation>
    <scope>NUCLEOTIDE SEQUENCE [LARGE SCALE GENOMIC DNA]</scope>
    <source>
        <strain evidence="4 5">NBRC 107125</strain>
    </source>
</reference>
<dbReference type="AlphaFoldDB" id="A0A1X9NGA9"/>
<evidence type="ECO:0000256" key="1">
    <source>
        <dbReference type="ARBA" id="ARBA00009477"/>
    </source>
</evidence>
<name>A0A1X9NGA9_9GAMM</name>
<dbReference type="PANTHER" id="PTHR30469">
    <property type="entry name" value="MULTIDRUG RESISTANCE PROTEIN MDTA"/>
    <property type="match status" value="1"/>
</dbReference>
<dbReference type="GO" id="GO:0015562">
    <property type="term" value="F:efflux transmembrane transporter activity"/>
    <property type="evidence" value="ECO:0007669"/>
    <property type="project" value="TreeGrafter"/>
</dbReference>
<sequence>MKFRKWLPVIVGCVLITVILASYKVHQIRKAIEFGKSFGEPSEVVELATTESSEWQQTITATADVVAVQAVDLTNELGGRVETIDFKAGDQIKQGQLLLKLDTTEEEAQLAAAEADAQLAALALERNQKLAKTGVASEEARDQALAQRNAAVASEDRLKAIISKKTIRAPFDASAGIFELEVGQYLQPNTMISRLVGDTSKVWLDFYLPQRQSSLALGDEISVMLRGEGIKATVIAKDSWVNPRSGNLRYRAEVDNTAGKLYPGTVVTISAPVGEPQTVSRVPMNAVRYDAFGPNLYVLVPAEEGAAEAERAAKRRVTLGPEQDGYVVILSGLEPSDRVAGNGAFKLRDGILVKAVDMAAEDKTADTSEPTTGQ</sequence>
<proteinExistence type="inferred from homology"/>
<dbReference type="Gene3D" id="2.40.30.170">
    <property type="match status" value="1"/>
</dbReference>
<dbReference type="RefSeq" id="WP_085760411.1">
    <property type="nucleotide sequence ID" value="NZ_CP019343.1"/>
</dbReference>
<dbReference type="PANTHER" id="PTHR30469:SF11">
    <property type="entry name" value="BLL4320 PROTEIN"/>
    <property type="match status" value="1"/>
</dbReference>
<comment type="similarity">
    <text evidence="1">Belongs to the membrane fusion protein (MFP) (TC 8.A.1) family.</text>
</comment>
<dbReference type="KEGG" id="osg:BST96_20155"/>
<dbReference type="Pfam" id="PF25954">
    <property type="entry name" value="Beta-barrel_RND_2"/>
    <property type="match status" value="1"/>
</dbReference>